<dbReference type="Pfam" id="PF12802">
    <property type="entry name" value="MarR_2"/>
    <property type="match status" value="1"/>
</dbReference>
<reference evidence="2" key="1">
    <citation type="submission" date="2022-10" db="EMBL/GenBank/DDBJ databases">
        <title>The complete genomes of actinobacterial strains from the NBC collection.</title>
        <authorList>
            <person name="Joergensen T.S."/>
            <person name="Alvarez Arevalo M."/>
            <person name="Sterndorff E.B."/>
            <person name="Faurdal D."/>
            <person name="Vuksanovic O."/>
            <person name="Mourched A.-S."/>
            <person name="Charusanti P."/>
            <person name="Shaw S."/>
            <person name="Blin K."/>
            <person name="Weber T."/>
        </authorList>
    </citation>
    <scope>NUCLEOTIDE SEQUENCE</scope>
    <source>
        <strain evidence="2">NBC_00119</strain>
    </source>
</reference>
<dbReference type="PANTHER" id="PTHR39515:SF2">
    <property type="entry name" value="HTH-TYPE TRANSCRIPTIONAL REGULATOR RV0880"/>
    <property type="match status" value="1"/>
</dbReference>
<accession>A0AAU1UHX3</accession>
<dbReference type="InterPro" id="IPR052526">
    <property type="entry name" value="HTH-type_Bedaq_tolerance"/>
</dbReference>
<dbReference type="GO" id="GO:0003700">
    <property type="term" value="F:DNA-binding transcription factor activity"/>
    <property type="evidence" value="ECO:0007669"/>
    <property type="project" value="InterPro"/>
</dbReference>
<proteinExistence type="predicted"/>
<evidence type="ECO:0000313" key="2">
    <source>
        <dbReference type="EMBL" id="WTS17460.1"/>
    </source>
</evidence>
<dbReference type="EMBL" id="CP108195">
    <property type="protein sequence ID" value="WTS17460.1"/>
    <property type="molecule type" value="Genomic_DNA"/>
</dbReference>
<protein>
    <submittedName>
        <fullName evidence="2">MarR family transcriptional regulator</fullName>
    </submittedName>
</protein>
<dbReference type="AlphaFoldDB" id="A0AAU1UHX3"/>
<dbReference type="Gene3D" id="1.10.10.10">
    <property type="entry name" value="Winged helix-like DNA-binding domain superfamily/Winged helix DNA-binding domain"/>
    <property type="match status" value="1"/>
</dbReference>
<gene>
    <name evidence="2" type="ORF">OHU69_44400</name>
</gene>
<dbReference type="InterPro" id="IPR000835">
    <property type="entry name" value="HTH_MarR-typ"/>
</dbReference>
<dbReference type="InterPro" id="IPR036388">
    <property type="entry name" value="WH-like_DNA-bd_sf"/>
</dbReference>
<evidence type="ECO:0000259" key="1">
    <source>
        <dbReference type="PROSITE" id="PS50995"/>
    </source>
</evidence>
<dbReference type="SUPFAM" id="SSF46785">
    <property type="entry name" value="Winged helix' DNA-binding domain"/>
    <property type="match status" value="1"/>
</dbReference>
<dbReference type="InterPro" id="IPR036390">
    <property type="entry name" value="WH_DNA-bd_sf"/>
</dbReference>
<dbReference type="PANTHER" id="PTHR39515">
    <property type="entry name" value="CONSERVED PROTEIN"/>
    <property type="match status" value="1"/>
</dbReference>
<sequence>MNSRDADLADTAAAELSRLLGPLRRAVLRTTRSAEDLPDLPEAQIELLRVLTDGALAAGEAATRLRVAPSTVSNLVKTMRAAGLVDRTAHPDDARTVLLVATGAAHDLLARYDRASATALARGIADLSPADRATLHEALPVLGRLTSGLERV</sequence>
<organism evidence="2">
    <name type="scientific">Streptomyces sp. NBC_00119</name>
    <dbReference type="NCBI Taxonomy" id="2975659"/>
    <lineage>
        <taxon>Bacteria</taxon>
        <taxon>Bacillati</taxon>
        <taxon>Actinomycetota</taxon>
        <taxon>Actinomycetes</taxon>
        <taxon>Kitasatosporales</taxon>
        <taxon>Streptomycetaceae</taxon>
        <taxon>Streptomyces</taxon>
    </lineage>
</organism>
<name>A0AAU1UHX3_9ACTN</name>
<dbReference type="SMART" id="SM00347">
    <property type="entry name" value="HTH_MARR"/>
    <property type="match status" value="1"/>
</dbReference>
<dbReference type="PROSITE" id="PS50995">
    <property type="entry name" value="HTH_MARR_2"/>
    <property type="match status" value="1"/>
</dbReference>
<feature type="domain" description="HTH marR-type" evidence="1">
    <location>
        <begin position="13"/>
        <end position="144"/>
    </location>
</feature>